<name>A0A4S2DKN0_9CLOT</name>
<dbReference type="Proteomes" id="UP000306888">
    <property type="component" value="Unassembled WGS sequence"/>
</dbReference>
<sequence>MLNNIFMNKSKLNKIIHIILFIITGLYLLESIFLAGLFTNPILACINIILSIISLIIAIIKKENKLAIIDLSILLGTLAIFIYLINL</sequence>
<feature type="transmembrane region" description="Helical" evidence="1">
    <location>
        <begin position="67"/>
        <end position="85"/>
    </location>
</feature>
<gene>
    <name evidence="2" type="ORF">E5347_12285</name>
</gene>
<accession>A0A4S2DKN0</accession>
<dbReference type="AlphaFoldDB" id="A0A4S2DKN0"/>
<protein>
    <submittedName>
        <fullName evidence="2">Uncharacterized protein</fullName>
    </submittedName>
</protein>
<organism evidence="2 3">
    <name type="scientific">Clostridium sartagoforme</name>
    <dbReference type="NCBI Taxonomy" id="84031"/>
    <lineage>
        <taxon>Bacteria</taxon>
        <taxon>Bacillati</taxon>
        <taxon>Bacillota</taxon>
        <taxon>Clostridia</taxon>
        <taxon>Eubacteriales</taxon>
        <taxon>Clostridiaceae</taxon>
        <taxon>Clostridium</taxon>
    </lineage>
</organism>
<evidence type="ECO:0000256" key="1">
    <source>
        <dbReference type="SAM" id="Phobius"/>
    </source>
</evidence>
<keyword evidence="1" id="KW-1133">Transmembrane helix</keyword>
<evidence type="ECO:0000313" key="3">
    <source>
        <dbReference type="Proteomes" id="UP000306888"/>
    </source>
</evidence>
<keyword evidence="3" id="KW-1185">Reference proteome</keyword>
<comment type="caution">
    <text evidence="2">The sequence shown here is derived from an EMBL/GenBank/DDBJ whole genome shotgun (WGS) entry which is preliminary data.</text>
</comment>
<feature type="transmembrane region" description="Helical" evidence="1">
    <location>
        <begin position="41"/>
        <end position="60"/>
    </location>
</feature>
<feature type="transmembrane region" description="Helical" evidence="1">
    <location>
        <begin position="12"/>
        <end position="29"/>
    </location>
</feature>
<keyword evidence="1" id="KW-0472">Membrane</keyword>
<proteinExistence type="predicted"/>
<reference evidence="2 3" key="1">
    <citation type="submission" date="2019-04" db="EMBL/GenBank/DDBJ databases">
        <title>Microbes associate with the intestines of laboratory mice.</title>
        <authorList>
            <person name="Navarre W."/>
            <person name="Wong E."/>
            <person name="Huang K."/>
            <person name="Tropini C."/>
            <person name="Ng K."/>
            <person name="Yu B."/>
        </authorList>
    </citation>
    <scope>NUCLEOTIDE SEQUENCE [LARGE SCALE GENOMIC DNA]</scope>
    <source>
        <strain evidence="2 3">NM50_B9-20</strain>
    </source>
</reference>
<dbReference type="RefSeq" id="WP_136007522.1">
    <property type="nucleotide sequence ID" value="NZ_SRYR01000007.1"/>
</dbReference>
<evidence type="ECO:0000313" key="2">
    <source>
        <dbReference type="EMBL" id="TGY41501.1"/>
    </source>
</evidence>
<dbReference type="EMBL" id="SRYR01000007">
    <property type="protein sequence ID" value="TGY41501.1"/>
    <property type="molecule type" value="Genomic_DNA"/>
</dbReference>
<keyword evidence="1" id="KW-0812">Transmembrane</keyword>